<dbReference type="Pfam" id="PF13456">
    <property type="entry name" value="RVT_3"/>
    <property type="match status" value="1"/>
</dbReference>
<evidence type="ECO:0000313" key="2">
    <source>
        <dbReference type="EMBL" id="KAH1030850.1"/>
    </source>
</evidence>
<organism evidence="2 3">
    <name type="scientific">Gossypium stocksii</name>
    <dbReference type="NCBI Taxonomy" id="47602"/>
    <lineage>
        <taxon>Eukaryota</taxon>
        <taxon>Viridiplantae</taxon>
        <taxon>Streptophyta</taxon>
        <taxon>Embryophyta</taxon>
        <taxon>Tracheophyta</taxon>
        <taxon>Spermatophyta</taxon>
        <taxon>Magnoliopsida</taxon>
        <taxon>eudicotyledons</taxon>
        <taxon>Gunneridae</taxon>
        <taxon>Pentapetalae</taxon>
        <taxon>rosids</taxon>
        <taxon>malvids</taxon>
        <taxon>Malvales</taxon>
        <taxon>Malvaceae</taxon>
        <taxon>Malvoideae</taxon>
        <taxon>Gossypium</taxon>
    </lineage>
</organism>
<feature type="domain" description="RNase H type-1" evidence="1">
    <location>
        <begin position="2"/>
        <end position="68"/>
    </location>
</feature>
<dbReference type="InterPro" id="IPR002156">
    <property type="entry name" value="RNaseH_domain"/>
</dbReference>
<dbReference type="GO" id="GO:0004523">
    <property type="term" value="F:RNA-DNA hybrid ribonuclease activity"/>
    <property type="evidence" value="ECO:0007669"/>
    <property type="project" value="InterPro"/>
</dbReference>
<proteinExistence type="predicted"/>
<gene>
    <name evidence="2" type="ORF">J1N35_043024</name>
</gene>
<keyword evidence="3" id="KW-1185">Reference proteome</keyword>
<reference evidence="2 3" key="1">
    <citation type="journal article" date="2021" name="Plant Biotechnol. J.">
        <title>Multi-omics assisted identification of the key and species-specific regulatory components of drought-tolerant mechanisms in Gossypium stocksii.</title>
        <authorList>
            <person name="Yu D."/>
            <person name="Ke L."/>
            <person name="Zhang D."/>
            <person name="Wu Y."/>
            <person name="Sun Y."/>
            <person name="Mei J."/>
            <person name="Sun J."/>
            <person name="Sun Y."/>
        </authorList>
    </citation>
    <scope>NUCLEOTIDE SEQUENCE [LARGE SCALE GENOMIC DNA]</scope>
    <source>
        <strain evidence="3">cv. E1</strain>
        <tissue evidence="2">Leaf</tissue>
    </source>
</reference>
<name>A0A9D3U6J1_9ROSI</name>
<dbReference type="AlphaFoldDB" id="A0A9D3U6J1"/>
<evidence type="ECO:0000313" key="3">
    <source>
        <dbReference type="Proteomes" id="UP000828251"/>
    </source>
</evidence>
<evidence type="ECO:0000259" key="1">
    <source>
        <dbReference type="Pfam" id="PF13456"/>
    </source>
</evidence>
<dbReference type="GO" id="GO:0003676">
    <property type="term" value="F:nucleic acid binding"/>
    <property type="evidence" value="ECO:0007669"/>
    <property type="project" value="InterPro"/>
</dbReference>
<protein>
    <recommendedName>
        <fullName evidence="1">RNase H type-1 domain-containing protein</fullName>
    </recommendedName>
</protein>
<dbReference type="Proteomes" id="UP000828251">
    <property type="component" value="Unassembled WGS sequence"/>
</dbReference>
<comment type="caution">
    <text evidence="2">The sequence shown here is derived from an EMBL/GenBank/DDBJ whole genome shotgun (WGS) entry which is preliminary data.</text>
</comment>
<sequence>MAWDAKWSDIIIEIGCAFAIKDIHDSLREQLHRDLILRIRQLCSCKWKVAFELMPKEANYVAHMLVEMMKNFSVGAQIFHTVPSLVLYQLRINSISVLSIYTTNY</sequence>
<accession>A0A9D3U6J1</accession>
<dbReference type="EMBL" id="JAIQCV010000013">
    <property type="protein sequence ID" value="KAH1030850.1"/>
    <property type="molecule type" value="Genomic_DNA"/>
</dbReference>